<feature type="chain" id="PRO_5043567013" evidence="2">
    <location>
        <begin position="32"/>
        <end position="111"/>
    </location>
</feature>
<evidence type="ECO:0000313" key="3">
    <source>
        <dbReference type="EMBL" id="MEJ8567389.1"/>
    </source>
</evidence>
<reference evidence="3 4" key="1">
    <citation type="submission" date="2024-02" db="EMBL/GenBank/DDBJ databases">
        <title>A novel Wenzhouxiangellaceae bacterium, isolated from coastal sediments.</title>
        <authorList>
            <person name="Du Z.-J."/>
            <person name="Ye Y.-Q."/>
            <person name="Zhang X.-Y."/>
        </authorList>
    </citation>
    <scope>NUCLEOTIDE SEQUENCE [LARGE SCALE GENOMIC DNA]</scope>
    <source>
        <strain evidence="3 4">CH-27</strain>
    </source>
</reference>
<dbReference type="AlphaFoldDB" id="A0AAW9R668"/>
<proteinExistence type="predicted"/>
<dbReference type="EMBL" id="JAZHOG010000004">
    <property type="protein sequence ID" value="MEJ8567389.1"/>
    <property type="molecule type" value="Genomic_DNA"/>
</dbReference>
<protein>
    <submittedName>
        <fullName evidence="3">Low-complexity protein</fullName>
    </submittedName>
</protein>
<organism evidence="3 4">
    <name type="scientific">Elongatibacter sediminis</name>
    <dbReference type="NCBI Taxonomy" id="3119006"/>
    <lineage>
        <taxon>Bacteria</taxon>
        <taxon>Pseudomonadati</taxon>
        <taxon>Pseudomonadota</taxon>
        <taxon>Gammaproteobacteria</taxon>
        <taxon>Chromatiales</taxon>
        <taxon>Wenzhouxiangellaceae</taxon>
        <taxon>Elongatibacter</taxon>
    </lineage>
</organism>
<name>A0AAW9R668_9GAMM</name>
<accession>A0AAW9R668</accession>
<evidence type="ECO:0000256" key="1">
    <source>
        <dbReference type="SAM" id="MobiDB-lite"/>
    </source>
</evidence>
<evidence type="ECO:0000313" key="4">
    <source>
        <dbReference type="Proteomes" id="UP001359886"/>
    </source>
</evidence>
<keyword evidence="2" id="KW-0732">Signal</keyword>
<comment type="caution">
    <text evidence="3">The sequence shown here is derived from an EMBL/GenBank/DDBJ whole genome shotgun (WGS) entry which is preliminary data.</text>
</comment>
<feature type="signal peptide" evidence="2">
    <location>
        <begin position="1"/>
        <end position="31"/>
    </location>
</feature>
<evidence type="ECO:0000256" key="2">
    <source>
        <dbReference type="SAM" id="SignalP"/>
    </source>
</evidence>
<keyword evidence="4" id="KW-1185">Reference proteome</keyword>
<dbReference type="Proteomes" id="UP001359886">
    <property type="component" value="Unassembled WGS sequence"/>
</dbReference>
<feature type="compositionally biased region" description="Basic and acidic residues" evidence="1">
    <location>
        <begin position="53"/>
        <end position="104"/>
    </location>
</feature>
<sequence length="111" mass="10823">MSDKNMIIKPVAAAVGVAFISSVAFSTTAVAADNPFAAADLDSGYLLAGGDGEEGKCGEGKCGDDKGDDGKCGEGKCGEGKCGDDKGEEGSCGEDKGDEGKCGEGKCGGSV</sequence>
<gene>
    <name evidence="3" type="ORF">V3330_07090</name>
</gene>
<dbReference type="RefSeq" id="WP_354694714.1">
    <property type="nucleotide sequence ID" value="NZ_JAZHOG010000004.1"/>
</dbReference>
<feature type="region of interest" description="Disordered" evidence="1">
    <location>
        <begin position="53"/>
        <end position="111"/>
    </location>
</feature>